<dbReference type="EMBL" id="JBHMDI010000065">
    <property type="protein sequence ID" value="MFB9350140.1"/>
    <property type="molecule type" value="Genomic_DNA"/>
</dbReference>
<organism evidence="3 4">
    <name type="scientific">Streptomyces heliomycini</name>
    <dbReference type="NCBI Taxonomy" id="284032"/>
    <lineage>
        <taxon>Bacteria</taxon>
        <taxon>Bacillati</taxon>
        <taxon>Actinomycetota</taxon>
        <taxon>Actinomycetes</taxon>
        <taxon>Kitasatosporales</taxon>
        <taxon>Streptomycetaceae</taxon>
        <taxon>Streptomyces</taxon>
    </lineage>
</organism>
<dbReference type="RefSeq" id="WP_366481940.1">
    <property type="nucleotide sequence ID" value="NZ_JBHMDI010000065.1"/>
</dbReference>
<name>A0ABV5LDB1_9ACTN</name>
<evidence type="ECO:0000313" key="4">
    <source>
        <dbReference type="Proteomes" id="UP001589753"/>
    </source>
</evidence>
<feature type="region of interest" description="Disordered" evidence="1">
    <location>
        <begin position="87"/>
        <end position="116"/>
    </location>
</feature>
<accession>A0ABV5LDB1</accession>
<feature type="domain" description="Transposase IS116/IS110/IS902 C-terminal" evidence="2">
    <location>
        <begin position="11"/>
        <end position="63"/>
    </location>
</feature>
<evidence type="ECO:0000256" key="1">
    <source>
        <dbReference type="SAM" id="MobiDB-lite"/>
    </source>
</evidence>
<proteinExistence type="predicted"/>
<keyword evidence="4" id="KW-1185">Reference proteome</keyword>
<gene>
    <name evidence="3" type="ORF">ACFFUA_22260</name>
</gene>
<sequence length="116" mass="11986">MGIGSDGAVTLLDTEASFAALRGAGPIEYSSGRRRTRRFDHGGDRQASAALHRIVFTRLRHAPRPVPGGAEGHGAVQGGPFSCVALRGGTSPAGRPCADGRRLPPPLRRPRPGAAG</sequence>
<dbReference type="Pfam" id="PF02371">
    <property type="entry name" value="Transposase_20"/>
    <property type="match status" value="1"/>
</dbReference>
<evidence type="ECO:0000259" key="2">
    <source>
        <dbReference type="Pfam" id="PF02371"/>
    </source>
</evidence>
<dbReference type="Proteomes" id="UP001589753">
    <property type="component" value="Unassembled WGS sequence"/>
</dbReference>
<reference evidence="3 4" key="1">
    <citation type="submission" date="2024-09" db="EMBL/GenBank/DDBJ databases">
        <authorList>
            <person name="Sun Q."/>
            <person name="Mori K."/>
        </authorList>
    </citation>
    <scope>NUCLEOTIDE SEQUENCE [LARGE SCALE GENOMIC DNA]</scope>
    <source>
        <strain evidence="3 4">JCM 9767</strain>
    </source>
</reference>
<comment type="caution">
    <text evidence="3">The sequence shown here is derived from an EMBL/GenBank/DDBJ whole genome shotgun (WGS) entry which is preliminary data.</text>
</comment>
<protein>
    <submittedName>
        <fullName evidence="3">Transposase</fullName>
    </submittedName>
</protein>
<evidence type="ECO:0000313" key="3">
    <source>
        <dbReference type="EMBL" id="MFB9350140.1"/>
    </source>
</evidence>
<dbReference type="InterPro" id="IPR003346">
    <property type="entry name" value="Transposase_20"/>
</dbReference>